<evidence type="ECO:0000313" key="5">
    <source>
        <dbReference type="Proteomes" id="UP000077412"/>
    </source>
</evidence>
<dbReference type="InterPro" id="IPR029063">
    <property type="entry name" value="SAM-dependent_MTases_sf"/>
</dbReference>
<keyword evidence="1 4" id="KW-0489">Methyltransferase</keyword>
<sequence length="200" mass="22201">MKNHYYSETPGTESKRETWEFELKGGKFKFTTDSGVFSKKEVDFGSRVLIDSFIAPEVPGDYIDVGCGYGPIGLSLAKAEPGRTVQMIDINERAVELAKLNAQQNKIENVKIKKSYLFAEVADADFAAVITNPPIRAGKAVVHQIFEDAHKKLRTGGELWVVIQKKQGAPSAMDKIEELFGQVETAAKKKGYYILRAIKV</sequence>
<dbReference type="KEGG" id="far:ABE41_000575"/>
<organism evidence="4 5">
    <name type="scientific">Fictibacillus arsenicus</name>
    <dbReference type="NCBI Taxonomy" id="255247"/>
    <lineage>
        <taxon>Bacteria</taxon>
        <taxon>Bacillati</taxon>
        <taxon>Bacillota</taxon>
        <taxon>Bacilli</taxon>
        <taxon>Bacillales</taxon>
        <taxon>Fictibacillaceae</taxon>
        <taxon>Fictibacillus</taxon>
    </lineage>
</organism>
<dbReference type="GO" id="GO:0008757">
    <property type="term" value="F:S-adenosylmethionine-dependent methyltransferase activity"/>
    <property type="evidence" value="ECO:0007669"/>
    <property type="project" value="InterPro"/>
</dbReference>
<dbReference type="OrthoDB" id="9764961at2"/>
<feature type="domain" description="Methyltransferase small" evidence="3">
    <location>
        <begin position="28"/>
        <end position="196"/>
    </location>
</feature>
<reference evidence="4 5" key="1">
    <citation type="submission" date="2016-08" db="EMBL/GenBank/DDBJ databases">
        <title>Complete genome sequence of Fictibacillus arsenicus G25-54, a strain with toxicity to nematodes and a potential arsenic-resistance activity.</title>
        <authorList>
            <person name="Zheng Z."/>
        </authorList>
    </citation>
    <scope>NUCLEOTIDE SEQUENCE [LARGE SCALE GENOMIC DNA]</scope>
    <source>
        <strain evidence="4 5">G25-54</strain>
    </source>
</reference>
<keyword evidence="5" id="KW-1185">Reference proteome</keyword>
<dbReference type="GO" id="GO:0032259">
    <property type="term" value="P:methylation"/>
    <property type="evidence" value="ECO:0007669"/>
    <property type="project" value="UniProtKB-KW"/>
</dbReference>
<dbReference type="RefSeq" id="WP_066285509.1">
    <property type="nucleotide sequence ID" value="NZ_CP016761.1"/>
</dbReference>
<dbReference type="EMBL" id="CP016761">
    <property type="protein sequence ID" value="ANX10532.1"/>
    <property type="molecule type" value="Genomic_DNA"/>
</dbReference>
<proteinExistence type="predicted"/>
<dbReference type="PANTHER" id="PTHR47816:SF4">
    <property type="entry name" value="RIBOSOMAL RNA SMALL SUBUNIT METHYLTRANSFERASE C"/>
    <property type="match status" value="1"/>
</dbReference>
<evidence type="ECO:0000256" key="2">
    <source>
        <dbReference type="ARBA" id="ARBA00022679"/>
    </source>
</evidence>
<name>A0A1B1YZB5_9BACL</name>
<evidence type="ECO:0000313" key="4">
    <source>
        <dbReference type="EMBL" id="ANX10532.1"/>
    </source>
</evidence>
<accession>A0A1B1YZB5</accession>
<dbReference type="STRING" id="255247.ABE41_000575"/>
<evidence type="ECO:0000256" key="1">
    <source>
        <dbReference type="ARBA" id="ARBA00022603"/>
    </source>
</evidence>
<protein>
    <submittedName>
        <fullName evidence="4">16S rRNA methyltransferase</fullName>
    </submittedName>
</protein>
<dbReference type="InterPro" id="IPR046977">
    <property type="entry name" value="RsmC/RlmG"/>
</dbReference>
<dbReference type="Proteomes" id="UP000077412">
    <property type="component" value="Chromosome"/>
</dbReference>
<dbReference type="InterPro" id="IPR007848">
    <property type="entry name" value="Small_mtfrase_dom"/>
</dbReference>
<dbReference type="CDD" id="cd02440">
    <property type="entry name" value="AdoMet_MTases"/>
    <property type="match status" value="1"/>
</dbReference>
<dbReference type="Pfam" id="PF05175">
    <property type="entry name" value="MTS"/>
    <property type="match status" value="1"/>
</dbReference>
<gene>
    <name evidence="4" type="ORF">ABE41_000575</name>
</gene>
<evidence type="ECO:0000259" key="3">
    <source>
        <dbReference type="Pfam" id="PF05175"/>
    </source>
</evidence>
<dbReference type="SUPFAM" id="SSF53335">
    <property type="entry name" value="S-adenosyl-L-methionine-dependent methyltransferases"/>
    <property type="match status" value="1"/>
</dbReference>
<keyword evidence="2 4" id="KW-0808">Transferase</keyword>
<dbReference type="AlphaFoldDB" id="A0A1B1YZB5"/>
<dbReference type="Gene3D" id="3.40.50.150">
    <property type="entry name" value="Vaccinia Virus protein VP39"/>
    <property type="match status" value="1"/>
</dbReference>
<dbReference type="PANTHER" id="PTHR47816">
    <property type="entry name" value="RIBOSOMAL RNA SMALL SUBUNIT METHYLTRANSFERASE C"/>
    <property type="match status" value="1"/>
</dbReference>